<dbReference type="NCBIfam" id="TIGR00785">
    <property type="entry name" value="dass"/>
    <property type="match status" value="1"/>
</dbReference>
<evidence type="ECO:0000256" key="6">
    <source>
        <dbReference type="ARBA" id="ARBA00022989"/>
    </source>
</evidence>
<keyword evidence="6 9" id="KW-1133">Transmembrane helix</keyword>
<feature type="transmembrane region" description="Helical" evidence="9">
    <location>
        <begin position="177"/>
        <end position="197"/>
    </location>
</feature>
<feature type="transmembrane region" description="Helical" evidence="9">
    <location>
        <begin position="361"/>
        <end position="377"/>
    </location>
</feature>
<evidence type="ECO:0000313" key="10">
    <source>
        <dbReference type="EMBL" id="MCL7749231.1"/>
    </source>
</evidence>
<protein>
    <recommendedName>
        <fullName evidence="3">Sodium-dependent dicarboxylate transporter SdcS</fullName>
    </recommendedName>
    <alternativeName>
        <fullName evidence="8">Na(+)/dicarboxylate symporter</fullName>
    </alternativeName>
</protein>
<gene>
    <name evidence="10" type="ORF">MF646_19090</name>
</gene>
<evidence type="ECO:0000256" key="1">
    <source>
        <dbReference type="ARBA" id="ARBA00004141"/>
    </source>
</evidence>
<comment type="caution">
    <text evidence="10">The sequence shown here is derived from an EMBL/GenBank/DDBJ whole genome shotgun (WGS) entry which is preliminary data.</text>
</comment>
<keyword evidence="11" id="KW-1185">Reference proteome</keyword>
<feature type="transmembrane region" description="Helical" evidence="9">
    <location>
        <begin position="131"/>
        <end position="156"/>
    </location>
</feature>
<feature type="transmembrane region" description="Helical" evidence="9">
    <location>
        <begin position="293"/>
        <end position="311"/>
    </location>
</feature>
<evidence type="ECO:0000256" key="7">
    <source>
        <dbReference type="ARBA" id="ARBA00023136"/>
    </source>
</evidence>
<name>A0A9X2CVP9_9BACI</name>
<evidence type="ECO:0000256" key="9">
    <source>
        <dbReference type="SAM" id="Phobius"/>
    </source>
</evidence>
<dbReference type="Proteomes" id="UP001139150">
    <property type="component" value="Unassembled WGS sequence"/>
</dbReference>
<dbReference type="GO" id="GO:0008514">
    <property type="term" value="F:organic anion transmembrane transporter activity"/>
    <property type="evidence" value="ECO:0007669"/>
    <property type="project" value="UniProtKB-ARBA"/>
</dbReference>
<evidence type="ECO:0000256" key="8">
    <source>
        <dbReference type="ARBA" id="ARBA00031174"/>
    </source>
</evidence>
<dbReference type="EMBL" id="JAKRYL010000025">
    <property type="protein sequence ID" value="MCL7749231.1"/>
    <property type="molecule type" value="Genomic_DNA"/>
</dbReference>
<evidence type="ECO:0000256" key="5">
    <source>
        <dbReference type="ARBA" id="ARBA00022847"/>
    </source>
</evidence>
<feature type="transmembrane region" description="Helical" evidence="9">
    <location>
        <begin position="445"/>
        <end position="467"/>
    </location>
</feature>
<dbReference type="InterPro" id="IPR001898">
    <property type="entry name" value="SLC13A/DASS"/>
</dbReference>
<dbReference type="PANTHER" id="PTHR10283:SF82">
    <property type="entry name" value="SOLUTE CARRIER FAMILY 13 MEMBER 2"/>
    <property type="match status" value="1"/>
</dbReference>
<feature type="transmembrane region" description="Helical" evidence="9">
    <location>
        <begin position="271"/>
        <end position="287"/>
    </location>
</feature>
<organism evidence="10 11">
    <name type="scientific">Halalkalibacter alkaliphilus</name>
    <dbReference type="NCBI Taxonomy" id="2917993"/>
    <lineage>
        <taxon>Bacteria</taxon>
        <taxon>Bacillati</taxon>
        <taxon>Bacillota</taxon>
        <taxon>Bacilli</taxon>
        <taxon>Bacillales</taxon>
        <taxon>Bacillaceae</taxon>
        <taxon>Halalkalibacter</taxon>
    </lineage>
</organism>
<sequence length="475" mass="52626">MEDLSRVKKSEVFKHVIIAGAFLFLVASPLLTFSDSVDSNIFSAGAIFILGIILWITNVIPSSLTAVLLIVLFSVFDVLTFEEAASGLGNEIIWLVLAVLFMGIAVEKTGLDKRIAYSLLSLSKGSVKATLFNLIMSAFVLTFLIPNAVGRLAVLLPIGKGIIRSMEKEGGENIGKSIMLIVTYSPYVTAVALLTGASGSIYATGLFETMLGYSWNYLQWMIIMVPMIFVVLIALWLIVLFLFPSRASKISDSQEYFEQERKGMGPISTSERKLLCLYVLLIFLWITRDYHHLSISLSAVIVLVLMFLPGIKLLEWKESLKKVDWGVPILFAAGFAIANAFEKSGIVYLLSDVAVRFLQDFSIFILALSIMLIFVVIRLCFTNFNAMVATLMPVAISFAITTPYNPLWIGMISLIASSTAYLIPTQAIGSMMTFTLGYYNNKDMFKAGGLLTICIIFIALLFSFFYWPFVGLDMY</sequence>
<evidence type="ECO:0000256" key="4">
    <source>
        <dbReference type="ARBA" id="ARBA00022692"/>
    </source>
</evidence>
<comment type="similarity">
    <text evidence="2">Belongs to the SLC13A/DASS transporter (TC 2.A.47) family. NADC subfamily.</text>
</comment>
<keyword evidence="5" id="KW-0769">Symport</keyword>
<dbReference type="GO" id="GO:1905039">
    <property type="term" value="P:carboxylic acid transmembrane transport"/>
    <property type="evidence" value="ECO:0007669"/>
    <property type="project" value="UniProtKB-ARBA"/>
</dbReference>
<dbReference type="RefSeq" id="WP_250098098.1">
    <property type="nucleotide sequence ID" value="NZ_JAKRYL010000025.1"/>
</dbReference>
<feature type="transmembrane region" description="Helical" evidence="9">
    <location>
        <begin position="12"/>
        <end position="33"/>
    </location>
</feature>
<keyword evidence="4 9" id="KW-0812">Transmembrane</keyword>
<feature type="transmembrane region" description="Helical" evidence="9">
    <location>
        <begin position="217"/>
        <end position="243"/>
    </location>
</feature>
<reference evidence="10" key="1">
    <citation type="submission" date="2022-02" db="EMBL/GenBank/DDBJ databases">
        <title>Halalkalibacter sp. nov. isolated from Lonar Lake, India.</title>
        <authorList>
            <person name="Joshi A."/>
            <person name="Thite S."/>
            <person name="Lodha T."/>
        </authorList>
    </citation>
    <scope>NUCLEOTIDE SEQUENCE</scope>
    <source>
        <strain evidence="10">MEB205</strain>
    </source>
</reference>
<dbReference type="Pfam" id="PF00939">
    <property type="entry name" value="Na_sulph_symp"/>
    <property type="match status" value="1"/>
</dbReference>
<dbReference type="GO" id="GO:0005886">
    <property type="term" value="C:plasma membrane"/>
    <property type="evidence" value="ECO:0007669"/>
    <property type="project" value="TreeGrafter"/>
</dbReference>
<evidence type="ECO:0000313" key="11">
    <source>
        <dbReference type="Proteomes" id="UP001139150"/>
    </source>
</evidence>
<accession>A0A9X2CVP9</accession>
<dbReference type="AlphaFoldDB" id="A0A9X2CVP9"/>
<feature type="transmembrane region" description="Helical" evidence="9">
    <location>
        <begin position="92"/>
        <end position="111"/>
    </location>
</feature>
<dbReference type="GO" id="GO:0015293">
    <property type="term" value="F:symporter activity"/>
    <property type="evidence" value="ECO:0007669"/>
    <property type="project" value="UniProtKB-KW"/>
</dbReference>
<keyword evidence="7 9" id="KW-0472">Membrane</keyword>
<comment type="subcellular location">
    <subcellularLocation>
        <location evidence="1">Membrane</location>
        <topology evidence="1">Multi-pass membrane protein</topology>
    </subcellularLocation>
</comment>
<dbReference type="PANTHER" id="PTHR10283">
    <property type="entry name" value="SOLUTE CARRIER FAMILY 13 MEMBER"/>
    <property type="match status" value="1"/>
</dbReference>
<feature type="transmembrane region" description="Helical" evidence="9">
    <location>
        <begin position="323"/>
        <end position="341"/>
    </location>
</feature>
<evidence type="ECO:0000256" key="3">
    <source>
        <dbReference type="ARBA" id="ARBA00020150"/>
    </source>
</evidence>
<proteinExistence type="inferred from homology"/>
<evidence type="ECO:0000256" key="2">
    <source>
        <dbReference type="ARBA" id="ARBA00006772"/>
    </source>
</evidence>
<keyword evidence="5" id="KW-0813">Transport</keyword>